<dbReference type="PROSITE" id="PS51257">
    <property type="entry name" value="PROKAR_LIPOPROTEIN"/>
    <property type="match status" value="1"/>
</dbReference>
<evidence type="ECO:0000313" key="4">
    <source>
        <dbReference type="Proteomes" id="UP001290861"/>
    </source>
</evidence>
<sequence length="368" mass="38189">MRSCLLIISAAFAACSVQALEVPVGTTNHSEGYLVISPYSNDNQLLVQGTLEATGLVVGDNCYDSVAIVAGGAVSVNKVYVGSSSRGCELLVHNGGVLTASAFSLYGDATQGVAYPTLRNSVTVTGAGSLLNITDQLTVWSPDAPGEPGQFEEPREIPAYLRVSSGGEVRAGSLSVTNGSWVSVESGGTLTVESDLNASEDNLYLHSGSSLTVGGTLSGLDVVGDGCMVEAGHVIGNLLVNGYFSMGSEDGVVDGDLMLTDEGTLDIRAASTLTVTGDMTLDGQLNVIFEEFEIPEYGDFVQLFEIQGSVSGAFDSVTPLAVDGLEWDTSELYTTGTLQVIPEPSTLALMGLSAGLVVMYRRATAHRS</sequence>
<accession>A0ABU5MUW0</accession>
<gene>
    <name evidence="3" type="ORF">P9H32_04750</name>
</gene>
<comment type="caution">
    <text evidence="3">The sequence shown here is derived from an EMBL/GenBank/DDBJ whole genome shotgun (WGS) entry which is preliminary data.</text>
</comment>
<dbReference type="InterPro" id="IPR013424">
    <property type="entry name" value="Ice-binding_C"/>
</dbReference>
<dbReference type="EMBL" id="JARVCO010000006">
    <property type="protein sequence ID" value="MDZ8117928.1"/>
    <property type="molecule type" value="Genomic_DNA"/>
</dbReference>
<proteinExistence type="predicted"/>
<organism evidence="3 4">
    <name type="scientific">Pontiella agarivorans</name>
    <dbReference type="NCBI Taxonomy" id="3038953"/>
    <lineage>
        <taxon>Bacteria</taxon>
        <taxon>Pseudomonadati</taxon>
        <taxon>Kiritimatiellota</taxon>
        <taxon>Kiritimatiellia</taxon>
        <taxon>Kiritimatiellales</taxon>
        <taxon>Pontiellaceae</taxon>
        <taxon>Pontiella</taxon>
    </lineage>
</organism>
<dbReference type="Pfam" id="PF07589">
    <property type="entry name" value="PEP-CTERM"/>
    <property type="match status" value="1"/>
</dbReference>
<dbReference type="NCBIfam" id="TIGR02595">
    <property type="entry name" value="PEP_CTERM"/>
    <property type="match status" value="1"/>
</dbReference>
<reference evidence="3 4" key="1">
    <citation type="journal article" date="2024" name="Appl. Environ. Microbiol.">
        <title>Pontiella agarivorans sp. nov., a novel marine anaerobic bacterium capable of degrading macroalgal polysaccharides and fixing nitrogen.</title>
        <authorList>
            <person name="Liu N."/>
            <person name="Kivenson V."/>
            <person name="Peng X."/>
            <person name="Cui Z."/>
            <person name="Lankiewicz T.S."/>
            <person name="Gosselin K.M."/>
            <person name="English C.J."/>
            <person name="Blair E.M."/>
            <person name="O'Malley M.A."/>
            <person name="Valentine D.L."/>
        </authorList>
    </citation>
    <scope>NUCLEOTIDE SEQUENCE [LARGE SCALE GENOMIC DNA]</scope>
    <source>
        <strain evidence="3 4">NLcol2</strain>
    </source>
</reference>
<feature type="chain" id="PRO_5046905510" evidence="1">
    <location>
        <begin position="20"/>
        <end position="368"/>
    </location>
</feature>
<feature type="domain" description="Ice-binding protein C-terminal" evidence="2">
    <location>
        <begin position="341"/>
        <end position="362"/>
    </location>
</feature>
<keyword evidence="4" id="KW-1185">Reference proteome</keyword>
<evidence type="ECO:0000313" key="3">
    <source>
        <dbReference type="EMBL" id="MDZ8117928.1"/>
    </source>
</evidence>
<dbReference type="Proteomes" id="UP001290861">
    <property type="component" value="Unassembled WGS sequence"/>
</dbReference>
<protein>
    <submittedName>
        <fullName evidence="3">PEP-CTERM sorting domain-containing protein</fullName>
    </submittedName>
</protein>
<keyword evidence="1" id="KW-0732">Signal</keyword>
<feature type="signal peptide" evidence="1">
    <location>
        <begin position="1"/>
        <end position="19"/>
    </location>
</feature>
<evidence type="ECO:0000256" key="1">
    <source>
        <dbReference type="SAM" id="SignalP"/>
    </source>
</evidence>
<name>A0ABU5MUW0_9BACT</name>
<evidence type="ECO:0000259" key="2">
    <source>
        <dbReference type="Pfam" id="PF07589"/>
    </source>
</evidence>